<accession>A0A9W7GBZ1</accession>
<name>A0A9W7GBZ1_9STRA</name>
<feature type="compositionally biased region" description="Polar residues" evidence="1">
    <location>
        <begin position="84"/>
        <end position="99"/>
    </location>
</feature>
<evidence type="ECO:0000313" key="2">
    <source>
        <dbReference type="EMBL" id="GMI41514.1"/>
    </source>
</evidence>
<comment type="caution">
    <text evidence="2">The sequence shown here is derived from an EMBL/GenBank/DDBJ whole genome shotgun (WGS) entry which is preliminary data.</text>
</comment>
<reference evidence="3" key="1">
    <citation type="journal article" date="2023" name="Commun. Biol.">
        <title>Genome analysis of Parmales, the sister group of diatoms, reveals the evolutionary specialization of diatoms from phago-mixotrophs to photoautotrophs.</title>
        <authorList>
            <person name="Ban H."/>
            <person name="Sato S."/>
            <person name="Yoshikawa S."/>
            <person name="Yamada K."/>
            <person name="Nakamura Y."/>
            <person name="Ichinomiya M."/>
            <person name="Sato N."/>
            <person name="Blanc-Mathieu R."/>
            <person name="Endo H."/>
            <person name="Kuwata A."/>
            <person name="Ogata H."/>
        </authorList>
    </citation>
    <scope>NUCLEOTIDE SEQUENCE [LARGE SCALE GENOMIC DNA]</scope>
</reference>
<evidence type="ECO:0000256" key="1">
    <source>
        <dbReference type="SAM" id="MobiDB-lite"/>
    </source>
</evidence>
<sequence length="112" mass="11870">MYADVGINGVRAQVIRASEITEEKGFFGLRKGYNRLFLKKDDVISWSPLVVFGGSFESQGGDAMHDLFLFGGMTEGEKCDDAGSTDTLSERSATTQAAQTPEPGGGGQWGGG</sequence>
<evidence type="ECO:0000313" key="3">
    <source>
        <dbReference type="Proteomes" id="UP001165065"/>
    </source>
</evidence>
<proteinExistence type="predicted"/>
<feature type="region of interest" description="Disordered" evidence="1">
    <location>
        <begin position="78"/>
        <end position="112"/>
    </location>
</feature>
<dbReference type="AlphaFoldDB" id="A0A9W7GBZ1"/>
<keyword evidence="3" id="KW-1185">Reference proteome</keyword>
<feature type="compositionally biased region" description="Gly residues" evidence="1">
    <location>
        <begin position="103"/>
        <end position="112"/>
    </location>
</feature>
<dbReference type="EMBL" id="BRYA01001304">
    <property type="protein sequence ID" value="GMI41514.1"/>
    <property type="molecule type" value="Genomic_DNA"/>
</dbReference>
<protein>
    <submittedName>
        <fullName evidence="2">Uncharacterized protein</fullName>
    </submittedName>
</protein>
<dbReference type="Proteomes" id="UP001165065">
    <property type="component" value="Unassembled WGS sequence"/>
</dbReference>
<organism evidence="2 3">
    <name type="scientific">Triparma columacea</name>
    <dbReference type="NCBI Taxonomy" id="722753"/>
    <lineage>
        <taxon>Eukaryota</taxon>
        <taxon>Sar</taxon>
        <taxon>Stramenopiles</taxon>
        <taxon>Ochrophyta</taxon>
        <taxon>Bolidophyceae</taxon>
        <taxon>Parmales</taxon>
        <taxon>Triparmaceae</taxon>
        <taxon>Triparma</taxon>
    </lineage>
</organism>
<gene>
    <name evidence="2" type="ORF">TrCOL_g7419</name>
</gene>